<organism evidence="1 2">
    <name type="scientific">Bodo saltans</name>
    <name type="common">Flagellated protozoan</name>
    <dbReference type="NCBI Taxonomy" id="75058"/>
    <lineage>
        <taxon>Eukaryota</taxon>
        <taxon>Discoba</taxon>
        <taxon>Euglenozoa</taxon>
        <taxon>Kinetoplastea</taxon>
        <taxon>Metakinetoplastina</taxon>
        <taxon>Eubodonida</taxon>
        <taxon>Bodonidae</taxon>
        <taxon>Bodo</taxon>
    </lineage>
</organism>
<evidence type="ECO:0000313" key="2">
    <source>
        <dbReference type="Proteomes" id="UP000051952"/>
    </source>
</evidence>
<dbReference type="EMBL" id="CYKH01000120">
    <property type="protein sequence ID" value="CUE72224.1"/>
    <property type="molecule type" value="Genomic_DNA"/>
</dbReference>
<gene>
    <name evidence="1" type="ORF">BSAL_54020</name>
</gene>
<protein>
    <submittedName>
        <fullName evidence="1">Uncharacterized protein</fullName>
    </submittedName>
</protein>
<dbReference type="Proteomes" id="UP000051952">
    <property type="component" value="Unassembled WGS sequence"/>
</dbReference>
<sequence>MMLASVVVGSTTNGAPSIQRSASVLNIAVRCISNELRATHNNNTTATNNNKRRTEYSTIGKCFEYCCPMHIQ</sequence>
<accession>A0A0S4INZ9</accession>
<name>A0A0S4INZ9_BODSA</name>
<evidence type="ECO:0000313" key="1">
    <source>
        <dbReference type="EMBL" id="CUE72224.1"/>
    </source>
</evidence>
<keyword evidence="2" id="KW-1185">Reference proteome</keyword>
<proteinExistence type="predicted"/>
<reference evidence="2" key="1">
    <citation type="submission" date="2015-09" db="EMBL/GenBank/DDBJ databases">
        <authorList>
            <consortium name="Pathogen Informatics"/>
        </authorList>
    </citation>
    <scope>NUCLEOTIDE SEQUENCE [LARGE SCALE GENOMIC DNA]</scope>
    <source>
        <strain evidence="2">Lake Konstanz</strain>
    </source>
</reference>
<dbReference type="AlphaFoldDB" id="A0A0S4INZ9"/>
<dbReference type="VEuPathDB" id="TriTrypDB:BSAL_54020"/>